<feature type="compositionally biased region" description="Low complexity" evidence="1">
    <location>
        <begin position="1"/>
        <end position="12"/>
    </location>
</feature>
<gene>
    <name evidence="2" type="ORF">FHX40_1000</name>
</gene>
<feature type="region of interest" description="Disordered" evidence="1">
    <location>
        <begin position="184"/>
        <end position="295"/>
    </location>
</feature>
<feature type="compositionally biased region" description="Basic residues" evidence="1">
    <location>
        <begin position="262"/>
        <end position="281"/>
    </location>
</feature>
<protein>
    <submittedName>
        <fullName evidence="2">Uncharacterized protein</fullName>
    </submittedName>
</protein>
<dbReference type="EMBL" id="VFPQ01000001">
    <property type="protein sequence ID" value="TQM74330.1"/>
    <property type="molecule type" value="Genomic_DNA"/>
</dbReference>
<evidence type="ECO:0000313" key="2">
    <source>
        <dbReference type="EMBL" id="TQM74330.1"/>
    </source>
</evidence>
<evidence type="ECO:0000256" key="1">
    <source>
        <dbReference type="SAM" id="MobiDB-lite"/>
    </source>
</evidence>
<sequence>MDRGAPRTPGARRGPRGGEGRGGANRGQWSTRAAGVRTGVDDRRGYGGREAPGASAAGAGARSGSFSSRSPLVDHRLPVLAVGEHAPLRTCGNGPLAAAEEAFHHLPWPIGSGRNRRARSERTIPMFRTKTSNVSFVRHAGMLSGIAGACLAVSGGMGATTGYGRARNHPAGLRVEPTEKRIRASGRTGGGRTAPGRRWRGRCRTTPPGGGCRPRPARRRRCHPRRSGPGGGRLATGPPPCRHLPGTDVRLGPLRPGDTVTRRPRRGRSGTGRRCRPRRARSGAAGVGAARRTEPPPAACITTVYNDRVWSYRTPLPESREIAGPTTSFGERVDSHPDGVLQRRPKAAF</sequence>
<proteinExistence type="predicted"/>
<keyword evidence="3" id="KW-1185">Reference proteome</keyword>
<accession>A0A543IUU4</accession>
<dbReference type="Proteomes" id="UP000319213">
    <property type="component" value="Unassembled WGS sequence"/>
</dbReference>
<feature type="compositionally biased region" description="Low complexity" evidence="1">
    <location>
        <begin position="49"/>
        <end position="70"/>
    </location>
</feature>
<name>A0A543IUU4_9ACTN</name>
<feature type="compositionally biased region" description="Basic residues" evidence="1">
    <location>
        <begin position="215"/>
        <end position="226"/>
    </location>
</feature>
<reference evidence="2 3" key="1">
    <citation type="submission" date="2019-06" db="EMBL/GenBank/DDBJ databases">
        <title>Sequencing the genomes of 1000 actinobacteria strains.</title>
        <authorList>
            <person name="Klenk H.-P."/>
        </authorList>
    </citation>
    <scope>NUCLEOTIDE SEQUENCE [LARGE SCALE GENOMIC DNA]</scope>
    <source>
        <strain evidence="2 3">DSM 43186</strain>
    </source>
</reference>
<feature type="region of interest" description="Disordered" evidence="1">
    <location>
        <begin position="318"/>
        <end position="349"/>
    </location>
</feature>
<evidence type="ECO:0000313" key="3">
    <source>
        <dbReference type="Proteomes" id="UP000319213"/>
    </source>
</evidence>
<comment type="caution">
    <text evidence="2">The sequence shown here is derived from an EMBL/GenBank/DDBJ whole genome shotgun (WGS) entry which is preliminary data.</text>
</comment>
<dbReference type="AlphaFoldDB" id="A0A543IUU4"/>
<feature type="region of interest" description="Disordered" evidence="1">
    <location>
        <begin position="1"/>
        <end position="70"/>
    </location>
</feature>
<organism evidence="2 3">
    <name type="scientific">Thermopolyspora flexuosa</name>
    <dbReference type="NCBI Taxonomy" id="103836"/>
    <lineage>
        <taxon>Bacteria</taxon>
        <taxon>Bacillati</taxon>
        <taxon>Actinomycetota</taxon>
        <taxon>Actinomycetes</taxon>
        <taxon>Streptosporangiales</taxon>
        <taxon>Streptosporangiaceae</taxon>
        <taxon>Thermopolyspora</taxon>
    </lineage>
</organism>